<reference evidence="3" key="1">
    <citation type="submission" date="2022-03" db="EMBL/GenBank/DDBJ databases">
        <title>A functionally conserved STORR gene fusion in Papaver species that diverged 16.8 million years ago.</title>
        <authorList>
            <person name="Catania T."/>
        </authorList>
    </citation>
    <scope>NUCLEOTIDE SEQUENCE</scope>
    <source>
        <strain evidence="3">S-191538</strain>
    </source>
</reference>
<organism evidence="3 4">
    <name type="scientific">Papaver nudicaule</name>
    <name type="common">Iceland poppy</name>
    <dbReference type="NCBI Taxonomy" id="74823"/>
    <lineage>
        <taxon>Eukaryota</taxon>
        <taxon>Viridiplantae</taxon>
        <taxon>Streptophyta</taxon>
        <taxon>Embryophyta</taxon>
        <taxon>Tracheophyta</taxon>
        <taxon>Spermatophyta</taxon>
        <taxon>Magnoliopsida</taxon>
        <taxon>Ranunculales</taxon>
        <taxon>Papaveraceae</taxon>
        <taxon>Papaveroideae</taxon>
        <taxon>Papaver</taxon>
    </lineage>
</organism>
<evidence type="ECO:0000256" key="1">
    <source>
        <dbReference type="SAM" id="MobiDB-lite"/>
    </source>
</evidence>
<evidence type="ECO:0000256" key="2">
    <source>
        <dbReference type="SAM" id="Phobius"/>
    </source>
</evidence>
<comment type="caution">
    <text evidence="3">The sequence shown here is derived from an EMBL/GenBank/DDBJ whole genome shotgun (WGS) entry which is preliminary data.</text>
</comment>
<feature type="compositionally biased region" description="Acidic residues" evidence="1">
    <location>
        <begin position="101"/>
        <end position="115"/>
    </location>
</feature>
<feature type="transmembrane region" description="Helical" evidence="2">
    <location>
        <begin position="12"/>
        <end position="34"/>
    </location>
</feature>
<protein>
    <recommendedName>
        <fullName evidence="5">Transmembrane protein</fullName>
    </recommendedName>
</protein>
<keyword evidence="2" id="KW-1133">Transmembrane helix</keyword>
<sequence length="153" mass="16901">MEIPEKLLKLKYYIIFSTLMSVLFLSLVLLAPRFLTIVSYFWPLFVSTALFLFTVVFFAKVSPLSTSGGGTENESLSCAEKAGEGLLDYVAGQTPQVLLDTIDDEDEEDSEDEMGESGQPPLELDDDQQSTEKSNHNKMAESVPAQASEVHLN</sequence>
<dbReference type="AlphaFoldDB" id="A0AA41RZ47"/>
<keyword evidence="2" id="KW-0812">Transmembrane</keyword>
<keyword evidence="4" id="KW-1185">Reference proteome</keyword>
<dbReference type="PANTHER" id="PTHR34125:SF2">
    <property type="entry name" value="TRANSMEMBRANE PROTEIN"/>
    <property type="match status" value="1"/>
</dbReference>
<evidence type="ECO:0008006" key="5">
    <source>
        <dbReference type="Google" id="ProtNLM"/>
    </source>
</evidence>
<keyword evidence="2" id="KW-0472">Membrane</keyword>
<name>A0AA41RZ47_PAPNU</name>
<evidence type="ECO:0000313" key="4">
    <source>
        <dbReference type="Proteomes" id="UP001177140"/>
    </source>
</evidence>
<feature type="transmembrane region" description="Helical" evidence="2">
    <location>
        <begin position="40"/>
        <end position="59"/>
    </location>
</feature>
<accession>A0AA41RZ47</accession>
<evidence type="ECO:0000313" key="3">
    <source>
        <dbReference type="EMBL" id="MCL7027421.1"/>
    </source>
</evidence>
<gene>
    <name evidence="3" type="ORF">MKW94_013918</name>
</gene>
<proteinExistence type="predicted"/>
<dbReference type="EMBL" id="JAJJMA010067980">
    <property type="protein sequence ID" value="MCL7027421.1"/>
    <property type="molecule type" value="Genomic_DNA"/>
</dbReference>
<feature type="region of interest" description="Disordered" evidence="1">
    <location>
        <begin position="100"/>
        <end position="153"/>
    </location>
</feature>
<dbReference type="PANTHER" id="PTHR34125">
    <property type="entry name" value="OS01G0762900 PROTEIN"/>
    <property type="match status" value="1"/>
</dbReference>
<dbReference type="Proteomes" id="UP001177140">
    <property type="component" value="Unassembled WGS sequence"/>
</dbReference>